<feature type="domain" description="PA" evidence="3">
    <location>
        <begin position="46"/>
        <end position="121"/>
    </location>
</feature>
<protein>
    <recommendedName>
        <fullName evidence="6">Poly [ADP-ribose] polymerase</fullName>
    </recommendedName>
</protein>
<reference evidence="4" key="1">
    <citation type="submission" date="2023-10" db="EMBL/GenBank/DDBJ databases">
        <authorList>
            <person name="Chen Y."/>
            <person name="Shah S."/>
            <person name="Dougan E. K."/>
            <person name="Thang M."/>
            <person name="Chan C."/>
        </authorList>
    </citation>
    <scope>NUCLEOTIDE SEQUENCE [LARGE SCALE GENOMIC DNA]</scope>
</reference>
<feature type="region of interest" description="Disordered" evidence="1">
    <location>
        <begin position="630"/>
        <end position="656"/>
    </location>
</feature>
<name>A0ABN9QNU3_9DINO</name>
<dbReference type="Gene3D" id="3.90.228.10">
    <property type="match status" value="1"/>
</dbReference>
<evidence type="ECO:0008006" key="6">
    <source>
        <dbReference type="Google" id="ProtNLM"/>
    </source>
</evidence>
<dbReference type="Proteomes" id="UP001189429">
    <property type="component" value="Unassembled WGS sequence"/>
</dbReference>
<dbReference type="Gene3D" id="3.50.30.30">
    <property type="match status" value="1"/>
</dbReference>
<dbReference type="Pfam" id="PF00644">
    <property type="entry name" value="PARP"/>
    <property type="match status" value="1"/>
</dbReference>
<evidence type="ECO:0000313" key="5">
    <source>
        <dbReference type="Proteomes" id="UP001189429"/>
    </source>
</evidence>
<comment type="caution">
    <text evidence="4">The sequence shown here is derived from an EMBL/GenBank/DDBJ whole genome shotgun (WGS) entry which is preliminary data.</text>
</comment>
<dbReference type="SUPFAM" id="SSF56399">
    <property type="entry name" value="ADP-ribosylation"/>
    <property type="match status" value="1"/>
</dbReference>
<feature type="domain" description="PARP catalytic" evidence="2">
    <location>
        <begin position="333"/>
        <end position="544"/>
    </location>
</feature>
<evidence type="ECO:0000259" key="3">
    <source>
        <dbReference type="Pfam" id="PF02225"/>
    </source>
</evidence>
<evidence type="ECO:0000256" key="1">
    <source>
        <dbReference type="SAM" id="MobiDB-lite"/>
    </source>
</evidence>
<keyword evidence="5" id="KW-1185">Reference proteome</keyword>
<evidence type="ECO:0000313" key="4">
    <source>
        <dbReference type="EMBL" id="CAK0807827.1"/>
    </source>
</evidence>
<dbReference type="Pfam" id="PF02225">
    <property type="entry name" value="PA"/>
    <property type="match status" value="1"/>
</dbReference>
<gene>
    <name evidence="4" type="ORF">PCOR1329_LOCUS13593</name>
</gene>
<sequence length="656" mass="71135">MFLDFGVHLSGARAGCHTTHPARCDGDARGFCGDVLYDPSNEHGARELPPESAQGRVVLFWRGGGCTFAEKEARARAGGAAAMLVVQCEGEAICMTATRAAPGSEPSLPAAMLSRQDGERLVGLVGLARLSLTAARPRGQRDVPPNRPCAMTAGATDALWIGYLHAHLSDERLAADVRSFLDQHLLPRARAGACRPEGAVQEVRIVRGKFTQAKVALLEPVSQEEVRTLNSKAFVEGGVERTVTVDDAHGSPGQNCPRSIARYCRGGNLRFVDPCWCKHQELSTARASFTMDDVPLESAKGNDILSAFMGSAPFHDGQPTVICIRAIHNLVLERQHEFYRRYLTEKNGEAPRQVELYHGTNMNILDTVYTHGLRPPSDTAPSDRCPVSGGKGLRTTLCNNDCKFCTVQHKWDRCHMYGLGVYLGDLAQKSHRYVSAAADACAGRRECKMVVCSVLLGDALQLEGHLRCCDALHDMQSLRQLGAGALQGKVDLVSAFSGRKPVDQRDILFVKGLGAASRPGSSVFNSEYISFHPYQCLPRYEITYTVVGDDFVSQALNARPVSFDELQAAKDAGSKSWADVRSVSVPNASAILADSKEKDADHYIKTAPQSTHMLGRLHGSTWDSVRSMSVPTAASMTGPKDPVKQLKVPKKRSTPA</sequence>
<feature type="compositionally biased region" description="Basic residues" evidence="1">
    <location>
        <begin position="647"/>
        <end position="656"/>
    </location>
</feature>
<accession>A0ABN9QNU3</accession>
<dbReference type="InterPro" id="IPR003137">
    <property type="entry name" value="PA_domain"/>
</dbReference>
<proteinExistence type="predicted"/>
<evidence type="ECO:0000259" key="2">
    <source>
        <dbReference type="Pfam" id="PF00644"/>
    </source>
</evidence>
<organism evidence="4 5">
    <name type="scientific">Prorocentrum cordatum</name>
    <dbReference type="NCBI Taxonomy" id="2364126"/>
    <lineage>
        <taxon>Eukaryota</taxon>
        <taxon>Sar</taxon>
        <taxon>Alveolata</taxon>
        <taxon>Dinophyceae</taxon>
        <taxon>Prorocentrales</taxon>
        <taxon>Prorocentraceae</taxon>
        <taxon>Prorocentrum</taxon>
    </lineage>
</organism>
<dbReference type="InterPro" id="IPR012317">
    <property type="entry name" value="Poly(ADP-ribose)pol_cat_dom"/>
</dbReference>
<dbReference type="EMBL" id="CAUYUJ010004017">
    <property type="protein sequence ID" value="CAK0807827.1"/>
    <property type="molecule type" value="Genomic_DNA"/>
</dbReference>